<comment type="caution">
    <text evidence="1">The sequence shown here is derived from an EMBL/GenBank/DDBJ whole genome shotgun (WGS) entry which is preliminary data.</text>
</comment>
<evidence type="ECO:0000313" key="2">
    <source>
        <dbReference type="Proteomes" id="UP000824133"/>
    </source>
</evidence>
<dbReference type="GO" id="GO:0016787">
    <property type="term" value="F:hydrolase activity"/>
    <property type="evidence" value="ECO:0007669"/>
    <property type="project" value="UniProtKB-KW"/>
</dbReference>
<dbReference type="EMBL" id="DXCP01000001">
    <property type="protein sequence ID" value="HIY78819.1"/>
    <property type="molecule type" value="Genomic_DNA"/>
</dbReference>
<name>A0A9D1Z9N0_9ACTN</name>
<dbReference type="Gene3D" id="1.10.150.240">
    <property type="entry name" value="Putative phosphatase, domain 2"/>
    <property type="match status" value="1"/>
</dbReference>
<organism evidence="1 2">
    <name type="scientific">Candidatus Olsenella excrementavium</name>
    <dbReference type="NCBI Taxonomy" id="2838709"/>
    <lineage>
        <taxon>Bacteria</taxon>
        <taxon>Bacillati</taxon>
        <taxon>Actinomycetota</taxon>
        <taxon>Coriobacteriia</taxon>
        <taxon>Coriobacteriales</taxon>
        <taxon>Atopobiaceae</taxon>
        <taxon>Olsenella</taxon>
    </lineage>
</organism>
<dbReference type="SFLD" id="SFLDS00003">
    <property type="entry name" value="Haloacid_Dehalogenase"/>
    <property type="match status" value="1"/>
</dbReference>
<proteinExistence type="predicted"/>
<dbReference type="GO" id="GO:0005829">
    <property type="term" value="C:cytosol"/>
    <property type="evidence" value="ECO:0007669"/>
    <property type="project" value="TreeGrafter"/>
</dbReference>
<protein>
    <submittedName>
        <fullName evidence="1">HAD family hydrolase</fullName>
    </submittedName>
</protein>
<gene>
    <name evidence="1" type="ORF">IAA42_00025</name>
</gene>
<dbReference type="Gene3D" id="3.40.50.1000">
    <property type="entry name" value="HAD superfamily/HAD-like"/>
    <property type="match status" value="1"/>
</dbReference>
<dbReference type="AlphaFoldDB" id="A0A9D1Z9N0"/>
<dbReference type="InterPro" id="IPR050155">
    <property type="entry name" value="HAD-like_hydrolase_sf"/>
</dbReference>
<evidence type="ECO:0000313" key="1">
    <source>
        <dbReference type="EMBL" id="HIY78819.1"/>
    </source>
</evidence>
<accession>A0A9D1Z9N0</accession>
<dbReference type="SFLD" id="SFLDG01129">
    <property type="entry name" value="C1.5:_HAD__Beta-PGM__Phosphata"/>
    <property type="match status" value="1"/>
</dbReference>
<reference evidence="1" key="2">
    <citation type="submission" date="2021-04" db="EMBL/GenBank/DDBJ databases">
        <authorList>
            <person name="Gilroy R."/>
        </authorList>
    </citation>
    <scope>NUCLEOTIDE SEQUENCE</scope>
    <source>
        <strain evidence="1">ChiHjej10B9-743</strain>
    </source>
</reference>
<dbReference type="PANTHER" id="PTHR43434:SF20">
    <property type="entry name" value="5'-NUCLEOTIDASE"/>
    <property type="match status" value="1"/>
</dbReference>
<dbReference type="PANTHER" id="PTHR43434">
    <property type="entry name" value="PHOSPHOGLYCOLATE PHOSPHATASE"/>
    <property type="match status" value="1"/>
</dbReference>
<keyword evidence="1" id="KW-0378">Hydrolase</keyword>
<dbReference type="InterPro" id="IPR036412">
    <property type="entry name" value="HAD-like_sf"/>
</dbReference>
<reference evidence="1" key="1">
    <citation type="journal article" date="2021" name="PeerJ">
        <title>Extensive microbial diversity within the chicken gut microbiome revealed by metagenomics and culture.</title>
        <authorList>
            <person name="Gilroy R."/>
            <person name="Ravi A."/>
            <person name="Getino M."/>
            <person name="Pursley I."/>
            <person name="Horton D.L."/>
            <person name="Alikhan N.F."/>
            <person name="Baker D."/>
            <person name="Gharbi K."/>
            <person name="Hall N."/>
            <person name="Watson M."/>
            <person name="Adriaenssens E.M."/>
            <person name="Foster-Nyarko E."/>
            <person name="Jarju S."/>
            <person name="Secka A."/>
            <person name="Antonio M."/>
            <person name="Oren A."/>
            <person name="Chaudhuri R.R."/>
            <person name="La Ragione R."/>
            <person name="Hildebrand F."/>
            <person name="Pallen M.J."/>
        </authorList>
    </citation>
    <scope>NUCLEOTIDE SEQUENCE</scope>
    <source>
        <strain evidence="1">ChiHjej10B9-743</strain>
    </source>
</reference>
<dbReference type="GO" id="GO:0004713">
    <property type="term" value="F:protein tyrosine kinase activity"/>
    <property type="evidence" value="ECO:0007669"/>
    <property type="project" value="TreeGrafter"/>
</dbReference>
<dbReference type="Pfam" id="PF13419">
    <property type="entry name" value="HAD_2"/>
    <property type="match status" value="1"/>
</dbReference>
<sequence length="232" mass="25197">MGVDATSSCVKPGIELVLWDFDGTLAYTSGDVWGSLCYAAERIGCRFVDGFEEDDVNLSLPMERIYASLVPRPDPSGLESFDQDVTRHYRTISTHPRTLLFPGMRELLGTLRSRGVRSLIVTNKPQGALERLLDLKGWSQLFDGWVCADMGEGGDLTKAQMIRRALDGNGVDARHSVMVGDSWGDVVGAHETGVVSIAVTYGDGNVERLLSEGPEHVADDVQQLGTILLGSL</sequence>
<dbReference type="InterPro" id="IPR023214">
    <property type="entry name" value="HAD_sf"/>
</dbReference>
<dbReference type="SUPFAM" id="SSF56784">
    <property type="entry name" value="HAD-like"/>
    <property type="match status" value="1"/>
</dbReference>
<dbReference type="InterPro" id="IPR023198">
    <property type="entry name" value="PGP-like_dom2"/>
</dbReference>
<dbReference type="Proteomes" id="UP000824133">
    <property type="component" value="Unassembled WGS sequence"/>
</dbReference>
<dbReference type="InterPro" id="IPR041492">
    <property type="entry name" value="HAD_2"/>
</dbReference>